<reference evidence="3" key="1">
    <citation type="journal article" date="2019" name="Int. J. Syst. Evol. Microbiol.">
        <title>The Global Catalogue of Microorganisms (GCM) 10K type strain sequencing project: providing services to taxonomists for standard genome sequencing and annotation.</title>
        <authorList>
            <consortium name="The Broad Institute Genomics Platform"/>
            <consortium name="The Broad Institute Genome Sequencing Center for Infectious Disease"/>
            <person name="Wu L."/>
            <person name="Ma J."/>
        </authorList>
    </citation>
    <scope>NUCLEOTIDE SEQUENCE [LARGE SCALE GENOMIC DNA]</scope>
    <source>
        <strain evidence="3">JCM 9373</strain>
    </source>
</reference>
<gene>
    <name evidence="2" type="ORF">GCM10010466_39970</name>
</gene>
<feature type="region of interest" description="Disordered" evidence="1">
    <location>
        <begin position="1"/>
        <end position="88"/>
    </location>
</feature>
<comment type="caution">
    <text evidence="2">The sequence shown here is derived from an EMBL/GenBank/DDBJ whole genome shotgun (WGS) entry which is preliminary data.</text>
</comment>
<evidence type="ECO:0000313" key="2">
    <source>
        <dbReference type="EMBL" id="GAA3144889.1"/>
    </source>
</evidence>
<sequence length="249" mass="27205">MADDDKSQTEQTEQSGAQPPVEAPPAPVQQEQETERVNPDAKKIDQLPKWAQDELRRARADAVKWRTAAGPDSVGAQEAAKRAEDAAREAAEKAKAEVAQQIGRALGLVADEEKPVDPSEVINKLTTEKELTAKERDAERDRHRRALVELAVHRQSIKHGADPDALLDSRSFLKQVRDLDPDGEGFMTTLTETITKAVEDNPKFKAAAVSGPPARSGGEFTGGPGRSSDPEQMTTDDFRRARRKPPTTS</sequence>
<evidence type="ECO:0000256" key="1">
    <source>
        <dbReference type="SAM" id="MobiDB-lite"/>
    </source>
</evidence>
<dbReference type="Proteomes" id="UP001500320">
    <property type="component" value="Unassembled WGS sequence"/>
</dbReference>
<protein>
    <recommendedName>
        <fullName evidence="4">Scaffolding protein</fullName>
    </recommendedName>
</protein>
<keyword evidence="3" id="KW-1185">Reference proteome</keyword>
<feature type="compositionally biased region" description="Basic residues" evidence="1">
    <location>
        <begin position="240"/>
        <end position="249"/>
    </location>
</feature>
<proteinExistence type="predicted"/>
<dbReference type="EMBL" id="BAAAUT010000031">
    <property type="protein sequence ID" value="GAA3144889.1"/>
    <property type="molecule type" value="Genomic_DNA"/>
</dbReference>
<feature type="compositionally biased region" description="Basic and acidic residues" evidence="1">
    <location>
        <begin position="33"/>
        <end position="64"/>
    </location>
</feature>
<evidence type="ECO:0000313" key="3">
    <source>
        <dbReference type="Proteomes" id="UP001500320"/>
    </source>
</evidence>
<organism evidence="2 3">
    <name type="scientific">Planomonospora alba</name>
    <dbReference type="NCBI Taxonomy" id="161354"/>
    <lineage>
        <taxon>Bacteria</taxon>
        <taxon>Bacillati</taxon>
        <taxon>Actinomycetota</taxon>
        <taxon>Actinomycetes</taxon>
        <taxon>Streptosporangiales</taxon>
        <taxon>Streptosporangiaceae</taxon>
        <taxon>Planomonospora</taxon>
    </lineage>
</organism>
<feature type="compositionally biased region" description="Basic and acidic residues" evidence="1">
    <location>
        <begin position="79"/>
        <end position="88"/>
    </location>
</feature>
<evidence type="ECO:0008006" key="4">
    <source>
        <dbReference type="Google" id="ProtNLM"/>
    </source>
</evidence>
<accession>A0ABP6NDT0</accession>
<dbReference type="RefSeq" id="WP_344861684.1">
    <property type="nucleotide sequence ID" value="NZ_BAAAUT010000031.1"/>
</dbReference>
<feature type="region of interest" description="Disordered" evidence="1">
    <location>
        <begin position="204"/>
        <end position="249"/>
    </location>
</feature>
<name>A0ABP6NDT0_9ACTN</name>